<keyword evidence="3" id="KW-1185">Reference proteome</keyword>
<comment type="caution">
    <text evidence="2">The sequence shown here is derived from an EMBL/GenBank/DDBJ whole genome shotgun (WGS) entry which is preliminary data.</text>
</comment>
<gene>
    <name evidence="2" type="ORF">BKG84_27605</name>
</gene>
<evidence type="ECO:0000313" key="2">
    <source>
        <dbReference type="EMBL" id="OHU75690.1"/>
    </source>
</evidence>
<sequence>MATQTERVEDLLSKEPATDHPDDAVRLNEVRHALGIGISADWLRRRKDMSRWYHESEVIAGVTP</sequence>
<accession>A0A1S1LXP7</accession>
<dbReference type="AlphaFoldDB" id="A0A1S1LXP7"/>
<protein>
    <submittedName>
        <fullName evidence="2">Uncharacterized protein</fullName>
    </submittedName>
</protein>
<reference evidence="2 3" key="1">
    <citation type="submission" date="2016-10" db="EMBL/GenBank/DDBJ databases">
        <title>Evaluation of Human, Veterinary and Environmental Mycobacterium chelonae Isolates by Core Genome Phylogenomic Analysis, Targeted Gene Comparison, and Anti-microbial Susceptibility Patterns: A Tale of Mistaken Identities.</title>
        <authorList>
            <person name="Fogelson S.B."/>
            <person name="Camus A.C."/>
            <person name="Lorenz W."/>
            <person name="Vasireddy R."/>
            <person name="Vasireddy S."/>
            <person name="Smith T."/>
            <person name="Brown-Elliott B.A."/>
            <person name="Wallace R.J.Jr."/>
            <person name="Hasan N.A."/>
            <person name="Reischl U."/>
            <person name="Sanchez S."/>
        </authorList>
    </citation>
    <scope>NUCLEOTIDE SEQUENCE [LARGE SCALE GENOMIC DNA]</scope>
    <source>
        <strain evidence="2 3">15518</strain>
    </source>
</reference>
<name>A0A1S1LXP7_MYCCH</name>
<feature type="region of interest" description="Disordered" evidence="1">
    <location>
        <begin position="1"/>
        <end position="21"/>
    </location>
</feature>
<organism evidence="2 3">
    <name type="scientific">Mycobacteroides chelonae</name>
    <name type="common">Mycobacterium chelonae</name>
    <dbReference type="NCBI Taxonomy" id="1774"/>
    <lineage>
        <taxon>Bacteria</taxon>
        <taxon>Bacillati</taxon>
        <taxon>Actinomycetota</taxon>
        <taxon>Actinomycetes</taxon>
        <taxon>Mycobacteriales</taxon>
        <taxon>Mycobacteriaceae</taxon>
        <taxon>Mycobacteroides</taxon>
    </lineage>
</organism>
<evidence type="ECO:0000313" key="3">
    <source>
        <dbReference type="Proteomes" id="UP000179441"/>
    </source>
</evidence>
<dbReference type="EMBL" id="MLIS01000221">
    <property type="protein sequence ID" value="OHU75690.1"/>
    <property type="molecule type" value="Genomic_DNA"/>
</dbReference>
<dbReference type="Proteomes" id="UP000179441">
    <property type="component" value="Unassembled WGS sequence"/>
</dbReference>
<evidence type="ECO:0000256" key="1">
    <source>
        <dbReference type="SAM" id="MobiDB-lite"/>
    </source>
</evidence>
<proteinExistence type="predicted"/>